<evidence type="ECO:0000256" key="2">
    <source>
        <dbReference type="ARBA" id="ARBA00022692"/>
    </source>
</evidence>
<keyword evidence="2 7" id="KW-0812">Transmembrane</keyword>
<keyword evidence="3 7" id="KW-1133">Transmembrane helix</keyword>
<keyword evidence="4" id="KW-0560">Oxidoreductase</keyword>
<dbReference type="PaxDb" id="2903-EOD32048"/>
<dbReference type="GO" id="GO:0016491">
    <property type="term" value="F:oxidoreductase activity"/>
    <property type="evidence" value="ECO:0007669"/>
    <property type="project" value="UniProtKB-KW"/>
</dbReference>
<dbReference type="InterPro" id="IPR000778">
    <property type="entry name" value="Cyt_b245_heavy_chain"/>
</dbReference>
<dbReference type="Gene3D" id="3.40.50.80">
    <property type="entry name" value="Nucleotide-binding domain of ferredoxin-NADP reductase (FNR) module"/>
    <property type="match status" value="1"/>
</dbReference>
<reference evidence="9" key="2">
    <citation type="submission" date="2024-10" db="UniProtKB">
        <authorList>
            <consortium name="EnsemblProtists"/>
        </authorList>
    </citation>
    <scope>IDENTIFICATION</scope>
</reference>
<reference evidence="10" key="1">
    <citation type="journal article" date="2013" name="Nature">
        <title>Pan genome of the phytoplankton Emiliania underpins its global distribution.</title>
        <authorList>
            <person name="Read B.A."/>
            <person name="Kegel J."/>
            <person name="Klute M.J."/>
            <person name="Kuo A."/>
            <person name="Lefebvre S.C."/>
            <person name="Maumus F."/>
            <person name="Mayer C."/>
            <person name="Miller J."/>
            <person name="Monier A."/>
            <person name="Salamov A."/>
            <person name="Young J."/>
            <person name="Aguilar M."/>
            <person name="Claverie J.M."/>
            <person name="Frickenhaus S."/>
            <person name="Gonzalez K."/>
            <person name="Herman E.K."/>
            <person name="Lin Y.C."/>
            <person name="Napier J."/>
            <person name="Ogata H."/>
            <person name="Sarno A.F."/>
            <person name="Shmutz J."/>
            <person name="Schroeder D."/>
            <person name="de Vargas C."/>
            <person name="Verret F."/>
            <person name="von Dassow P."/>
            <person name="Valentin K."/>
            <person name="Van de Peer Y."/>
            <person name="Wheeler G."/>
            <person name="Dacks J.B."/>
            <person name="Delwiche C.F."/>
            <person name="Dyhrman S.T."/>
            <person name="Glockner G."/>
            <person name="John U."/>
            <person name="Richards T."/>
            <person name="Worden A.Z."/>
            <person name="Zhang X."/>
            <person name="Grigoriev I.V."/>
            <person name="Allen A.E."/>
            <person name="Bidle K."/>
            <person name="Borodovsky M."/>
            <person name="Bowler C."/>
            <person name="Brownlee C."/>
            <person name="Cock J.M."/>
            <person name="Elias M."/>
            <person name="Gladyshev V.N."/>
            <person name="Groth M."/>
            <person name="Guda C."/>
            <person name="Hadaegh A."/>
            <person name="Iglesias-Rodriguez M.D."/>
            <person name="Jenkins J."/>
            <person name="Jones B.M."/>
            <person name="Lawson T."/>
            <person name="Leese F."/>
            <person name="Lindquist E."/>
            <person name="Lobanov A."/>
            <person name="Lomsadze A."/>
            <person name="Malik S.B."/>
            <person name="Marsh M.E."/>
            <person name="Mackinder L."/>
            <person name="Mock T."/>
            <person name="Mueller-Roeber B."/>
            <person name="Pagarete A."/>
            <person name="Parker M."/>
            <person name="Probert I."/>
            <person name="Quesneville H."/>
            <person name="Raines C."/>
            <person name="Rensing S.A."/>
            <person name="Riano-Pachon D.M."/>
            <person name="Richier S."/>
            <person name="Rokitta S."/>
            <person name="Shiraiwa Y."/>
            <person name="Soanes D.M."/>
            <person name="van der Giezen M."/>
            <person name="Wahlund T.M."/>
            <person name="Williams B."/>
            <person name="Wilson W."/>
            <person name="Wolfe G."/>
            <person name="Wurch L.L."/>
        </authorList>
    </citation>
    <scope>NUCLEOTIDE SEQUENCE</scope>
</reference>
<dbReference type="InterPro" id="IPR017927">
    <property type="entry name" value="FAD-bd_FR_type"/>
</dbReference>
<evidence type="ECO:0000313" key="10">
    <source>
        <dbReference type="Proteomes" id="UP000013827"/>
    </source>
</evidence>
<dbReference type="PRINTS" id="PR00466">
    <property type="entry name" value="GP91PHOX"/>
</dbReference>
<evidence type="ECO:0000256" key="1">
    <source>
        <dbReference type="ARBA" id="ARBA00004141"/>
    </source>
</evidence>
<feature type="compositionally biased region" description="Basic and acidic residues" evidence="6">
    <location>
        <begin position="227"/>
        <end position="238"/>
    </location>
</feature>
<feature type="transmembrane region" description="Helical" evidence="7">
    <location>
        <begin position="680"/>
        <end position="704"/>
    </location>
</feature>
<keyword evidence="5 7" id="KW-0472">Membrane</keyword>
<dbReference type="InterPro" id="IPR013121">
    <property type="entry name" value="Fe_red_NAD-bd_6"/>
</dbReference>
<evidence type="ECO:0000256" key="7">
    <source>
        <dbReference type="SAM" id="Phobius"/>
    </source>
</evidence>
<dbReference type="PROSITE" id="PS51384">
    <property type="entry name" value="FAD_FR"/>
    <property type="match status" value="1"/>
</dbReference>
<comment type="subcellular location">
    <subcellularLocation>
        <location evidence="1">Membrane</location>
        <topology evidence="1">Multi-pass membrane protein</topology>
    </subcellularLocation>
</comment>
<keyword evidence="10" id="KW-1185">Reference proteome</keyword>
<dbReference type="PANTHER" id="PTHR35170">
    <property type="entry name" value="PROTEIN DD3-3"/>
    <property type="match status" value="1"/>
</dbReference>
<evidence type="ECO:0000259" key="8">
    <source>
        <dbReference type="PROSITE" id="PS51384"/>
    </source>
</evidence>
<evidence type="ECO:0000256" key="4">
    <source>
        <dbReference type="ARBA" id="ARBA00023002"/>
    </source>
</evidence>
<dbReference type="Proteomes" id="UP000013827">
    <property type="component" value="Unassembled WGS sequence"/>
</dbReference>
<dbReference type="OMA" id="CKARERN"/>
<feature type="transmembrane region" description="Helical" evidence="7">
    <location>
        <begin position="743"/>
        <end position="764"/>
    </location>
</feature>
<feature type="region of interest" description="Disordered" evidence="6">
    <location>
        <begin position="166"/>
        <end position="195"/>
    </location>
</feature>
<dbReference type="GeneID" id="17277320"/>
<evidence type="ECO:0000256" key="3">
    <source>
        <dbReference type="ARBA" id="ARBA00022989"/>
    </source>
</evidence>
<dbReference type="InterPro" id="IPR053320">
    <property type="entry name" value="Protein_DD3-3_O-glyco"/>
</dbReference>
<feature type="transmembrane region" description="Helical" evidence="7">
    <location>
        <begin position="823"/>
        <end position="845"/>
    </location>
</feature>
<feature type="transmembrane region" description="Helical" evidence="7">
    <location>
        <begin position="776"/>
        <end position="795"/>
    </location>
</feature>
<feature type="transmembrane region" description="Helical" evidence="7">
    <location>
        <begin position="903"/>
        <end position="922"/>
    </location>
</feature>
<feature type="region of interest" description="Disordered" evidence="6">
    <location>
        <begin position="539"/>
        <end position="558"/>
    </location>
</feature>
<dbReference type="HOGENOM" id="CLU_006567_0_0_1"/>
<dbReference type="InterPro" id="IPR013130">
    <property type="entry name" value="Fe3_Rdtase_TM_dom"/>
</dbReference>
<proteinExistence type="predicted"/>
<dbReference type="SUPFAM" id="SSF63380">
    <property type="entry name" value="Riboflavin synthase domain-like"/>
    <property type="match status" value="1"/>
</dbReference>
<dbReference type="Pfam" id="PF08022">
    <property type="entry name" value="FAD_binding_8"/>
    <property type="match status" value="1"/>
</dbReference>
<dbReference type="SUPFAM" id="SSF52343">
    <property type="entry name" value="Ferredoxin reductase-like, C-terminal NADP-linked domain"/>
    <property type="match status" value="1"/>
</dbReference>
<dbReference type="KEGG" id="ehx:EMIHUDRAFT_449489"/>
<dbReference type="eggNOG" id="KOG0039">
    <property type="taxonomic scope" value="Eukaryota"/>
</dbReference>
<evidence type="ECO:0000256" key="6">
    <source>
        <dbReference type="SAM" id="MobiDB-lite"/>
    </source>
</evidence>
<sequence length="1283" mass="140256">MARVASTVGTTMGAAAAENGTVAAVPLSSRRRAMMLALSAALLLGDVYLHNPRGSNNKLNEQNNNVQNNNRLFDSQNNNAGGYQVGDRCDPVCQGAGGLNPGSTEYNRSLPGAAQGQMYFYEGSVLELEWTNQHGCGSKQGNVECEIVIQYMCNDGAGPYSSPTLRDGLEFSRVDGTAGGPQGQAPSAGRANESQRGLHESLAWYEDCKARERNKGLYIADQNLGGGRDRATNTRQDRGAPAQNNDNDREGLECPEERDYFPYWHPTPWRDIAVLTDDLRRCDFYQAASQNVRDYGNCCDPAVLAESGHCRQLQAADEAGPNNEAACVARGGKWREYGRWDTKPPRCGQTPFSRDNHLGNAAPSAPGTPDADLAASRFVWSIPDDVLDETGADEATCVLRLRYNVSTTDYDGWAGFDGRKTSRTPVDSVFNGGDALISGNEEADFVGFSPMEDPPLGTDLRLELNVNTDQLGRTFQDRSHTFKIKRRPSSGPCASAGIYNLNVRGRRGNIVQVYPSVEYDFVPANLEVSEGECVHFQWTGSDANQGGNDGNGRDKTDRSNLVEVASLGDSRPARQAFASGEPAVASMFVERQAVAWWTHRSDEETEWNYSMAGARTPSLICDDETNNENDVRGCKHINAAPAYFDGGLVQMNRPGTFHYISTRNNDFSNRSQKATLVVRGWRLTLVVAVGVVLAVACLSGVCLLRRHARHHPDGRLARSRLGALLVRCPSLTAMVQRSLACRYPATTALLCLCAALWGVGFRLALERTGAPPSYPYAKGFGMALNVLCNLVFVPVMRNLISWLRTTSAAAFLPVDDTAYFHKLIGALILSAAAGHIACHYSAYSWRATYGAGGSVAGQALGRWDGLSGHLIALFMLLMSLTGLERFRRARFGLPGRRGKVGGYSIFSHVHKLWVLVLALLWFHSRSFWKFSLFPTLLLVLDKCIALRAKKPVVLVRAHSPTKDVLALTLRLSSGRRFKFKAGQYVFLQCGEVSSEWHPFSVSSSAEDNHTFSLHIRCRADMDWTFALSQALLQQDLVTVAPAVSDVEGGPRPSIRTKRLMSLSDDDLTRAVEASPAIPAPLGGVPVGRSCGPSLCVDGPYGSSSEEVFHYEVLLLVAAGIGVTPFASILKTLARQAQTNRLETPLKRCSFFWICRDEREFQSFKDVLVDILADTALANIFELNTYITGEVDLKAVTADASYNQFAGKPDWGRVGRALGESFPASDVGVFVCGPSALSNQLSAMCRTLTPPRRRERRNYGAAADEKSVYAEPRKGKFVFHKEHF</sequence>
<organism evidence="9 10">
    <name type="scientific">Emiliania huxleyi (strain CCMP1516)</name>
    <dbReference type="NCBI Taxonomy" id="280463"/>
    <lineage>
        <taxon>Eukaryota</taxon>
        <taxon>Haptista</taxon>
        <taxon>Haptophyta</taxon>
        <taxon>Prymnesiophyceae</taxon>
        <taxon>Isochrysidales</taxon>
        <taxon>Noelaerhabdaceae</taxon>
        <taxon>Emiliania</taxon>
    </lineage>
</organism>
<name>A0A0D3K8G3_EMIH1</name>
<dbReference type="Pfam" id="PF01794">
    <property type="entry name" value="Ferric_reduct"/>
    <property type="match status" value="1"/>
</dbReference>
<dbReference type="RefSeq" id="XP_005784477.1">
    <property type="nucleotide sequence ID" value="XM_005784420.1"/>
</dbReference>
<dbReference type="EnsemblProtists" id="EOD32048">
    <property type="protein sequence ID" value="EOD32048"/>
    <property type="gene ID" value="EMIHUDRAFT_449489"/>
</dbReference>
<evidence type="ECO:0000313" key="9">
    <source>
        <dbReference type="EnsemblProtists" id="EOD32048"/>
    </source>
</evidence>
<dbReference type="InterPro" id="IPR013112">
    <property type="entry name" value="FAD-bd_8"/>
</dbReference>
<accession>A0A0D3K8G3</accession>
<dbReference type="CDD" id="cd06186">
    <property type="entry name" value="NOX_Duox_like_FAD_NADP"/>
    <property type="match status" value="1"/>
</dbReference>
<dbReference type="Gene3D" id="2.40.30.10">
    <property type="entry name" value="Translation factors"/>
    <property type="match status" value="1"/>
</dbReference>
<feature type="region of interest" description="Disordered" evidence="6">
    <location>
        <begin position="345"/>
        <end position="370"/>
    </location>
</feature>
<feature type="region of interest" description="Disordered" evidence="6">
    <location>
        <begin position="221"/>
        <end position="252"/>
    </location>
</feature>
<feature type="domain" description="FAD-binding FR-type" evidence="8">
    <location>
        <begin position="947"/>
        <end position="1057"/>
    </location>
</feature>
<dbReference type="InterPro" id="IPR017938">
    <property type="entry name" value="Riboflavin_synthase-like_b-brl"/>
</dbReference>
<evidence type="ECO:0000256" key="5">
    <source>
        <dbReference type="ARBA" id="ARBA00023136"/>
    </source>
</evidence>
<dbReference type="Pfam" id="PF08030">
    <property type="entry name" value="NAD_binding_6"/>
    <property type="match status" value="1"/>
</dbReference>
<dbReference type="GO" id="GO:0016020">
    <property type="term" value="C:membrane"/>
    <property type="evidence" value="ECO:0007669"/>
    <property type="project" value="UniProtKB-SubCell"/>
</dbReference>
<feature type="transmembrane region" description="Helical" evidence="7">
    <location>
        <begin position="865"/>
        <end position="883"/>
    </location>
</feature>
<dbReference type="STRING" id="2903.R1D9A4"/>
<protein>
    <recommendedName>
        <fullName evidence="8">FAD-binding FR-type domain-containing protein</fullName>
    </recommendedName>
</protein>
<dbReference type="PANTHER" id="PTHR35170:SF1">
    <property type="entry name" value="PROTEIN DD3-3"/>
    <property type="match status" value="1"/>
</dbReference>
<dbReference type="InterPro" id="IPR039261">
    <property type="entry name" value="FNR_nucleotide-bd"/>
</dbReference>